<dbReference type="Proteomes" id="UP000316079">
    <property type="component" value="Unassembled WGS sequence"/>
</dbReference>
<evidence type="ECO:0000313" key="2">
    <source>
        <dbReference type="Proteomes" id="UP000316079"/>
    </source>
</evidence>
<organism evidence="1 2">
    <name type="scientific">Danionella cerebrum</name>
    <dbReference type="NCBI Taxonomy" id="2873325"/>
    <lineage>
        <taxon>Eukaryota</taxon>
        <taxon>Metazoa</taxon>
        <taxon>Chordata</taxon>
        <taxon>Craniata</taxon>
        <taxon>Vertebrata</taxon>
        <taxon>Euteleostomi</taxon>
        <taxon>Actinopterygii</taxon>
        <taxon>Neopterygii</taxon>
        <taxon>Teleostei</taxon>
        <taxon>Ostariophysi</taxon>
        <taxon>Cypriniformes</taxon>
        <taxon>Danionidae</taxon>
        <taxon>Danioninae</taxon>
        <taxon>Danionella</taxon>
    </lineage>
</organism>
<proteinExistence type="predicted"/>
<dbReference type="STRING" id="623744.A0A553QCC8"/>
<name>A0A553QCC8_9TELE</name>
<reference evidence="1 2" key="1">
    <citation type="journal article" date="2019" name="Sci. Data">
        <title>Hybrid genome assembly and annotation of Danionella translucida.</title>
        <authorList>
            <person name="Kadobianskyi M."/>
            <person name="Schulze L."/>
            <person name="Schuelke M."/>
            <person name="Judkewitz B."/>
        </authorList>
    </citation>
    <scope>NUCLEOTIDE SEQUENCE [LARGE SCALE GENOMIC DNA]</scope>
    <source>
        <strain evidence="1 2">Bolton</strain>
    </source>
</reference>
<sequence>MKQPAALHHAFPTYSSSFRQLNDLYSAAKHLMRTQPMSSRRILIVDLDVHKIWFYDSRVSPHSEDESGRLRLSDEGLHQRDLYVLATLIKKGILMATVIGGGYFRDIDRLPLRHSIIHRAAKKGELAEFTVEYRGNNL</sequence>
<dbReference type="OrthoDB" id="437693at2759"/>
<protein>
    <submittedName>
        <fullName evidence="1">Uncharacterized protein</fullName>
    </submittedName>
</protein>
<dbReference type="InterPro" id="IPR023696">
    <property type="entry name" value="Ureohydrolase_dom_sf"/>
</dbReference>
<evidence type="ECO:0000313" key="1">
    <source>
        <dbReference type="EMBL" id="TRY87593.1"/>
    </source>
</evidence>
<dbReference type="EMBL" id="SRMA01026116">
    <property type="protein sequence ID" value="TRY87593.1"/>
    <property type="molecule type" value="Genomic_DNA"/>
</dbReference>
<dbReference type="InterPro" id="IPR037138">
    <property type="entry name" value="His_deacetylse_dom_sf"/>
</dbReference>
<dbReference type="SUPFAM" id="SSF52768">
    <property type="entry name" value="Arginase/deacetylase"/>
    <property type="match status" value="1"/>
</dbReference>
<comment type="caution">
    <text evidence="1">The sequence shown here is derived from an EMBL/GenBank/DDBJ whole genome shotgun (WGS) entry which is preliminary data.</text>
</comment>
<accession>A0A553QCC8</accession>
<gene>
    <name evidence="1" type="ORF">DNTS_005980</name>
</gene>
<keyword evidence="2" id="KW-1185">Reference proteome</keyword>
<dbReference type="AlphaFoldDB" id="A0A553QCC8"/>
<dbReference type="Gene3D" id="3.40.800.20">
    <property type="entry name" value="Histone deacetylase domain"/>
    <property type="match status" value="1"/>
</dbReference>